<evidence type="ECO:0000256" key="9">
    <source>
        <dbReference type="ARBA" id="ARBA00023180"/>
    </source>
</evidence>
<dbReference type="PANTHER" id="PTHR28650">
    <property type="entry name" value="PHOSPHATIDYLINOSITOL-GLYCAN BIOSYNTHESIS CLASS X PROTEIN"/>
    <property type="match status" value="1"/>
</dbReference>
<keyword evidence="4 10" id="KW-0337">GPI-anchor biosynthesis</keyword>
<dbReference type="EMBL" id="JAIZAY010000008">
    <property type="protein sequence ID" value="KAJ8037765.1"/>
    <property type="molecule type" value="Genomic_DNA"/>
</dbReference>
<evidence type="ECO:0000256" key="7">
    <source>
        <dbReference type="ARBA" id="ARBA00022989"/>
    </source>
</evidence>
<keyword evidence="5 10" id="KW-0812">Transmembrane</keyword>
<dbReference type="OrthoDB" id="5546453at2759"/>
<keyword evidence="7 10" id="KW-1133">Transmembrane helix</keyword>
<evidence type="ECO:0000256" key="4">
    <source>
        <dbReference type="ARBA" id="ARBA00022502"/>
    </source>
</evidence>
<evidence type="ECO:0000256" key="1">
    <source>
        <dbReference type="ARBA" id="ARBA00004389"/>
    </source>
</evidence>
<dbReference type="InterPro" id="IPR013233">
    <property type="entry name" value="PIG-X/PBN1"/>
</dbReference>
<keyword evidence="12" id="KW-1185">Reference proteome</keyword>
<keyword evidence="6 10" id="KW-0256">Endoplasmic reticulum</keyword>
<dbReference type="SMART" id="SM00780">
    <property type="entry name" value="PIG-X"/>
    <property type="match status" value="1"/>
</dbReference>
<organism evidence="11 12">
    <name type="scientific">Holothuria leucospilota</name>
    <name type="common">Black long sea cucumber</name>
    <name type="synonym">Mertensiothuria leucospilota</name>
    <dbReference type="NCBI Taxonomy" id="206669"/>
    <lineage>
        <taxon>Eukaryota</taxon>
        <taxon>Metazoa</taxon>
        <taxon>Echinodermata</taxon>
        <taxon>Eleutherozoa</taxon>
        <taxon>Echinozoa</taxon>
        <taxon>Holothuroidea</taxon>
        <taxon>Aspidochirotacea</taxon>
        <taxon>Aspidochirotida</taxon>
        <taxon>Holothuriidae</taxon>
        <taxon>Holothuria</taxon>
    </lineage>
</organism>
<name>A0A9Q1C3K2_HOLLE</name>
<evidence type="ECO:0000256" key="3">
    <source>
        <dbReference type="ARBA" id="ARBA00010345"/>
    </source>
</evidence>
<comment type="similarity">
    <text evidence="3 10">Belongs to the PIGX family.</text>
</comment>
<dbReference type="AlphaFoldDB" id="A0A9Q1C3K2"/>
<keyword evidence="8 10" id="KW-0472">Membrane</keyword>
<keyword evidence="9" id="KW-0325">Glycoprotein</keyword>
<comment type="function">
    <text evidence="10">Stabilizing subunit of the glycosylphosphatidylinositol-mannosyltransferase I complex which catalyzes the transfer of the first mannose, via an alpha-1,4 bond from a dolichol-phosphate-mannose (Dol-P-Man) to the glucosaminyl acyl phosphatidylinositol (GlcN-(acyl)PI) intermediate to generate alpha-D-Man-(1-&gt;4)-alpha-D-GlcN-(1-&gt;6)-(1-radyl,2-acyl-sn-glycero-3-phospho)-2-acyl-inositol and participates in the sixth step of the glycosylphosphatidylinositol-anchor biosynthesis. Probably acts by stabilizing the mannosyltransferase PIGM.</text>
</comment>
<evidence type="ECO:0000256" key="2">
    <source>
        <dbReference type="ARBA" id="ARBA00004687"/>
    </source>
</evidence>
<dbReference type="Pfam" id="PF08320">
    <property type="entry name" value="PIG-X"/>
    <property type="match status" value="1"/>
</dbReference>
<comment type="subcellular location">
    <subcellularLocation>
        <location evidence="1 10">Endoplasmic reticulum membrane</location>
        <topology evidence="1 10">Single-pass membrane protein</topology>
    </subcellularLocation>
</comment>
<protein>
    <recommendedName>
        <fullName evidence="10">Phosphatidylinositol-glycan biosynthesis class X protein</fullName>
    </recommendedName>
</protein>
<evidence type="ECO:0000256" key="6">
    <source>
        <dbReference type="ARBA" id="ARBA00022824"/>
    </source>
</evidence>
<evidence type="ECO:0000256" key="5">
    <source>
        <dbReference type="ARBA" id="ARBA00022692"/>
    </source>
</evidence>
<feature type="transmembrane region" description="Helical" evidence="10">
    <location>
        <begin position="215"/>
        <end position="236"/>
    </location>
</feature>
<proteinExistence type="inferred from homology"/>
<evidence type="ECO:0000256" key="8">
    <source>
        <dbReference type="ARBA" id="ARBA00023136"/>
    </source>
</evidence>
<keyword evidence="10" id="KW-0732">Signal</keyword>
<evidence type="ECO:0000313" key="11">
    <source>
        <dbReference type="EMBL" id="KAJ8037765.1"/>
    </source>
</evidence>
<evidence type="ECO:0000313" key="12">
    <source>
        <dbReference type="Proteomes" id="UP001152320"/>
    </source>
</evidence>
<feature type="chain" id="PRO_5040537672" description="Phosphatidylinositol-glycan biosynthesis class X protein" evidence="10">
    <location>
        <begin position="21"/>
        <end position="248"/>
    </location>
</feature>
<accession>A0A9Q1C3K2</accession>
<dbReference type="GO" id="GO:0005789">
    <property type="term" value="C:endoplasmic reticulum membrane"/>
    <property type="evidence" value="ECO:0007669"/>
    <property type="project" value="UniProtKB-SubCell"/>
</dbReference>
<comment type="pathway">
    <text evidence="2 10">Glycolipid biosynthesis; glycosylphosphatidylinositol-anchor biosynthesis.</text>
</comment>
<dbReference type="InterPro" id="IPR040039">
    <property type="entry name" value="PIGX"/>
</dbReference>
<dbReference type="Proteomes" id="UP001152320">
    <property type="component" value="Chromosome 8"/>
</dbReference>
<sequence length="248" mass="27887">MKHLIKTLTVFFIWGYHSTGEEQTCRVPNAITLKREVLKEGFHRDLITIIEGNVTNSKSPLSFLLQENIPAGFYIDQYELTNLEKFGGPKTIVPANIDVEKPAHLSQNFSILVFSGPVHTNENHFSVTLKIPIHLRYQRSQSDRAHHMEVLPHPLLALRCDGLSLDAVDSGNYLTAPCNGNSELQQCYWKEAEYQISSPPPVMSVPVGQQSHAQVVFLGTVFVMSAFTLLLIKTMVNSSKIKNKEKSR</sequence>
<gene>
    <name evidence="11" type="ORF">HOLleu_18660</name>
</gene>
<reference evidence="11" key="1">
    <citation type="submission" date="2021-10" db="EMBL/GenBank/DDBJ databases">
        <title>Tropical sea cucumber genome reveals ecological adaptation and Cuvierian tubules defense mechanism.</title>
        <authorList>
            <person name="Chen T."/>
        </authorList>
    </citation>
    <scope>NUCLEOTIDE SEQUENCE</scope>
    <source>
        <strain evidence="11">Nanhai2018</strain>
        <tissue evidence="11">Muscle</tissue>
    </source>
</reference>
<dbReference type="PANTHER" id="PTHR28650:SF1">
    <property type="entry name" value="PHOSPHATIDYLINOSITOL-GLYCAN BIOSYNTHESIS CLASS X PROTEIN"/>
    <property type="match status" value="1"/>
</dbReference>
<evidence type="ECO:0000256" key="10">
    <source>
        <dbReference type="RuleBase" id="RU366056"/>
    </source>
</evidence>
<dbReference type="GO" id="GO:0006506">
    <property type="term" value="P:GPI anchor biosynthetic process"/>
    <property type="evidence" value="ECO:0007669"/>
    <property type="project" value="UniProtKB-KW"/>
</dbReference>
<comment type="caution">
    <text evidence="11">The sequence shown here is derived from an EMBL/GenBank/DDBJ whole genome shotgun (WGS) entry which is preliminary data.</text>
</comment>
<feature type="signal peptide" evidence="10">
    <location>
        <begin position="1"/>
        <end position="20"/>
    </location>
</feature>